<evidence type="ECO:0000256" key="2">
    <source>
        <dbReference type="ARBA" id="ARBA00022475"/>
    </source>
</evidence>
<sequence length="459" mass="46445">MRSDRRAGLGIPQGTALYIASVLGTGLLLLPGLAAEVAGPASIVAVLAVIALSVPLAGTFAALAARYPDPGGVASYVRRALGRTAARATGYWFFFGVAAGVPVLAALGAEYLTAVLHLDRMAVPILMFGLLLPPFVVNMLGVRTAGAVQFVLTGLLVGIVVFVVAAAFPAVEASRFTPFLPHGWTGVGTAISLFVWAFAGWEVGTHISGEFRDARRSIPIATAIALVVTGLAYLLLQIVTVGVLGDAAGDGAVPLLSLADAVAPGFGPTAVGAVAAIVVLGVMNAYVAAFGKLGASLAAAGDLPRVLAPGAETGGVPRRALLLTFAIAVTYCSIALVTGGDLRTFILIHTSNMVSIYTAGMIAATLILPRLTTGWFMAVVAAVLSAGLLVLAGGSLIPAALLALAAVIVTLWQRVRRSPSARGSRAGAPASTAADSERSAEVKTAARSAARDSALDVPR</sequence>
<feature type="compositionally biased region" description="Low complexity" evidence="6">
    <location>
        <begin position="420"/>
        <end position="431"/>
    </location>
</feature>
<dbReference type="Gene3D" id="1.20.1740.10">
    <property type="entry name" value="Amino acid/polyamine transporter I"/>
    <property type="match status" value="1"/>
</dbReference>
<dbReference type="Pfam" id="PF13520">
    <property type="entry name" value="AA_permease_2"/>
    <property type="match status" value="1"/>
</dbReference>
<dbReference type="InterPro" id="IPR050367">
    <property type="entry name" value="APC_superfamily"/>
</dbReference>
<dbReference type="Proteomes" id="UP001283109">
    <property type="component" value="Unassembled WGS sequence"/>
</dbReference>
<feature type="transmembrane region" description="Helical" evidence="7">
    <location>
        <begin position="375"/>
        <end position="391"/>
    </location>
</feature>
<dbReference type="RefSeq" id="WP_318354082.1">
    <property type="nucleotide sequence ID" value="NZ_JAWQEV010000003.1"/>
</dbReference>
<feature type="transmembrane region" description="Helical" evidence="7">
    <location>
        <begin position="183"/>
        <end position="201"/>
    </location>
</feature>
<dbReference type="EMBL" id="JAWQEV010000003">
    <property type="protein sequence ID" value="MDW4573303.1"/>
    <property type="molecule type" value="Genomic_DNA"/>
</dbReference>
<feature type="region of interest" description="Disordered" evidence="6">
    <location>
        <begin position="420"/>
        <end position="459"/>
    </location>
</feature>
<feature type="transmembrane region" description="Helical" evidence="7">
    <location>
        <begin position="16"/>
        <end position="35"/>
    </location>
</feature>
<keyword evidence="9" id="KW-1185">Reference proteome</keyword>
<keyword evidence="5 7" id="KW-0472">Membrane</keyword>
<protein>
    <submittedName>
        <fullName evidence="8">Amino acid permease</fullName>
    </submittedName>
</protein>
<evidence type="ECO:0000313" key="8">
    <source>
        <dbReference type="EMBL" id="MDW4573303.1"/>
    </source>
</evidence>
<proteinExistence type="predicted"/>
<name>A0ABU4H1U6_9MICO</name>
<dbReference type="PANTHER" id="PTHR42770:SF13">
    <property type="entry name" value="L-METHIONINE_BRANCHED-CHAIN AMINO ACID EXPORTER YJEH"/>
    <property type="match status" value="1"/>
</dbReference>
<feature type="transmembrane region" description="Helical" evidence="7">
    <location>
        <begin position="320"/>
        <end position="340"/>
    </location>
</feature>
<evidence type="ECO:0000256" key="4">
    <source>
        <dbReference type="ARBA" id="ARBA00022989"/>
    </source>
</evidence>
<feature type="transmembrane region" description="Helical" evidence="7">
    <location>
        <begin position="397"/>
        <end position="415"/>
    </location>
</feature>
<feature type="transmembrane region" description="Helical" evidence="7">
    <location>
        <begin position="41"/>
        <end position="67"/>
    </location>
</feature>
<feature type="transmembrane region" description="Helical" evidence="7">
    <location>
        <begin position="88"/>
        <end position="109"/>
    </location>
</feature>
<feature type="compositionally biased region" description="Basic and acidic residues" evidence="6">
    <location>
        <begin position="449"/>
        <end position="459"/>
    </location>
</feature>
<reference evidence="8 9" key="1">
    <citation type="submission" date="2023-11" db="EMBL/GenBank/DDBJ databases">
        <title>Draft genome sequence of Microbacterium arthrosphaerae JCM 30492.</title>
        <authorList>
            <person name="Zhang G."/>
            <person name="Ding Y."/>
        </authorList>
    </citation>
    <scope>NUCLEOTIDE SEQUENCE [LARGE SCALE GENOMIC DNA]</scope>
    <source>
        <strain evidence="8 9">JCM 30492</strain>
    </source>
</reference>
<evidence type="ECO:0000256" key="7">
    <source>
        <dbReference type="SAM" id="Phobius"/>
    </source>
</evidence>
<dbReference type="PIRSF" id="PIRSF006060">
    <property type="entry name" value="AA_transporter"/>
    <property type="match status" value="1"/>
</dbReference>
<evidence type="ECO:0000256" key="3">
    <source>
        <dbReference type="ARBA" id="ARBA00022692"/>
    </source>
</evidence>
<feature type="transmembrane region" description="Helical" evidence="7">
    <location>
        <begin position="222"/>
        <end position="245"/>
    </location>
</feature>
<keyword evidence="4 7" id="KW-1133">Transmembrane helix</keyword>
<organism evidence="8 9">
    <name type="scientific">Microbacterium arthrosphaerae</name>
    <dbReference type="NCBI Taxonomy" id="792652"/>
    <lineage>
        <taxon>Bacteria</taxon>
        <taxon>Bacillati</taxon>
        <taxon>Actinomycetota</taxon>
        <taxon>Actinomycetes</taxon>
        <taxon>Micrococcales</taxon>
        <taxon>Microbacteriaceae</taxon>
        <taxon>Microbacterium</taxon>
    </lineage>
</organism>
<feature type="transmembrane region" description="Helical" evidence="7">
    <location>
        <begin position="121"/>
        <end position="140"/>
    </location>
</feature>
<evidence type="ECO:0000256" key="6">
    <source>
        <dbReference type="SAM" id="MobiDB-lite"/>
    </source>
</evidence>
<feature type="transmembrane region" description="Helical" evidence="7">
    <location>
        <begin position="346"/>
        <end position="368"/>
    </location>
</feature>
<evidence type="ECO:0000256" key="1">
    <source>
        <dbReference type="ARBA" id="ARBA00004651"/>
    </source>
</evidence>
<gene>
    <name evidence="8" type="ORF">R8Z58_11030</name>
</gene>
<accession>A0ABU4H1U6</accession>
<comment type="subcellular location">
    <subcellularLocation>
        <location evidence="1">Cell membrane</location>
        <topology evidence="1">Multi-pass membrane protein</topology>
    </subcellularLocation>
</comment>
<keyword evidence="3 7" id="KW-0812">Transmembrane</keyword>
<feature type="transmembrane region" description="Helical" evidence="7">
    <location>
        <begin position="265"/>
        <end position="287"/>
    </location>
</feature>
<evidence type="ECO:0000313" key="9">
    <source>
        <dbReference type="Proteomes" id="UP001283109"/>
    </source>
</evidence>
<feature type="transmembrane region" description="Helical" evidence="7">
    <location>
        <begin position="147"/>
        <end position="171"/>
    </location>
</feature>
<evidence type="ECO:0000256" key="5">
    <source>
        <dbReference type="ARBA" id="ARBA00023136"/>
    </source>
</evidence>
<dbReference type="InterPro" id="IPR002293">
    <property type="entry name" value="AA/rel_permease1"/>
</dbReference>
<keyword evidence="2" id="KW-1003">Cell membrane</keyword>
<dbReference type="PANTHER" id="PTHR42770">
    <property type="entry name" value="AMINO ACID TRANSPORTER-RELATED"/>
    <property type="match status" value="1"/>
</dbReference>
<comment type="caution">
    <text evidence="8">The sequence shown here is derived from an EMBL/GenBank/DDBJ whole genome shotgun (WGS) entry which is preliminary data.</text>
</comment>